<feature type="domain" description="Thiamine pyrophosphate enzyme TPP-binding" evidence="7">
    <location>
        <begin position="405"/>
        <end position="531"/>
    </location>
</feature>
<feature type="domain" description="Thiamine pyrophosphate enzyme N-terminal TPP-binding" evidence="8">
    <location>
        <begin position="10"/>
        <end position="127"/>
    </location>
</feature>
<dbReference type="UniPathway" id="UPA00079"/>
<dbReference type="RefSeq" id="WP_123929831.1">
    <property type="nucleotide sequence ID" value="NZ_CP033896.1"/>
</dbReference>
<comment type="pathway">
    <text evidence="6">Quinol/quinone metabolism; menaquinone biosynthesis.</text>
</comment>
<dbReference type="AlphaFoldDB" id="A0A3G6J8L3"/>
<evidence type="ECO:0000256" key="4">
    <source>
        <dbReference type="ARBA" id="ARBA00023052"/>
    </source>
</evidence>
<dbReference type="EC" id="2.2.1.9" evidence="6"/>
<keyword evidence="4 6" id="KW-0786">Thiamine pyrophosphate</keyword>
<dbReference type="KEGG" id="ccho:CCHOA_10380"/>
<name>A0A3G6J8L3_9CORY</name>
<dbReference type="GO" id="GO:0000287">
    <property type="term" value="F:magnesium ion binding"/>
    <property type="evidence" value="ECO:0007669"/>
    <property type="project" value="UniProtKB-UniRule"/>
</dbReference>
<keyword evidence="3 6" id="KW-0460">Magnesium</keyword>
<keyword evidence="5 6" id="KW-0464">Manganese</keyword>
<comment type="pathway">
    <text evidence="6">Quinol/quinone metabolism; 1,4-dihydroxy-2-naphthoate biosynthesis; 1,4-dihydroxy-2-naphthoate from chorismate: step 2/7.</text>
</comment>
<dbReference type="PANTHER" id="PTHR42916:SF1">
    <property type="entry name" value="PROTEIN PHYLLO, CHLOROPLASTIC"/>
    <property type="match status" value="1"/>
</dbReference>
<dbReference type="GO" id="GO:0009234">
    <property type="term" value="P:menaquinone biosynthetic process"/>
    <property type="evidence" value="ECO:0007669"/>
    <property type="project" value="UniProtKB-UniRule"/>
</dbReference>
<dbReference type="Proteomes" id="UP000269019">
    <property type="component" value="Chromosome"/>
</dbReference>
<evidence type="ECO:0000256" key="1">
    <source>
        <dbReference type="ARBA" id="ARBA00022679"/>
    </source>
</evidence>
<dbReference type="UniPathway" id="UPA01057">
    <property type="reaction ID" value="UER00164"/>
</dbReference>
<reference evidence="9 10" key="1">
    <citation type="submission" date="2018-11" db="EMBL/GenBank/DDBJ databases">
        <authorList>
            <person name="Kleinhagauer T."/>
            <person name="Glaeser S.P."/>
            <person name="Spergser J."/>
            <person name="Ruckert C."/>
            <person name="Kaempfer P."/>
            <person name="Busse H.-J."/>
        </authorList>
    </citation>
    <scope>NUCLEOTIDE SEQUENCE [LARGE SCALE GENOMIC DNA]</scope>
    <source>
        <strain evidence="9 10">200CH</strain>
    </source>
</reference>
<dbReference type="PIRSF" id="PIRSF004983">
    <property type="entry name" value="MenD"/>
    <property type="match status" value="1"/>
</dbReference>
<dbReference type="GO" id="GO:0030976">
    <property type="term" value="F:thiamine pyrophosphate binding"/>
    <property type="evidence" value="ECO:0007669"/>
    <property type="project" value="UniProtKB-UniRule"/>
</dbReference>
<organism evidence="9 10">
    <name type="scientific">Corynebacterium choanae</name>
    <dbReference type="NCBI Taxonomy" id="1862358"/>
    <lineage>
        <taxon>Bacteria</taxon>
        <taxon>Bacillati</taxon>
        <taxon>Actinomycetota</taxon>
        <taxon>Actinomycetes</taxon>
        <taxon>Mycobacteriales</taxon>
        <taxon>Corynebacteriaceae</taxon>
        <taxon>Corynebacterium</taxon>
    </lineage>
</organism>
<dbReference type="Pfam" id="PF02776">
    <property type="entry name" value="TPP_enzyme_N"/>
    <property type="match status" value="1"/>
</dbReference>
<comment type="similarity">
    <text evidence="6">Belongs to the TPP enzyme family. MenD subfamily.</text>
</comment>
<accession>A0A3G6J8L3</accession>
<keyword evidence="1 6" id="KW-0808">Transferase</keyword>
<keyword evidence="10" id="KW-1185">Reference proteome</keyword>
<comment type="subunit">
    <text evidence="6">Homodimer.</text>
</comment>
<dbReference type="Pfam" id="PF02775">
    <property type="entry name" value="TPP_enzyme_C"/>
    <property type="match status" value="1"/>
</dbReference>
<dbReference type="NCBIfam" id="TIGR00173">
    <property type="entry name" value="menD"/>
    <property type="match status" value="1"/>
</dbReference>
<evidence type="ECO:0000259" key="7">
    <source>
        <dbReference type="Pfam" id="PF02775"/>
    </source>
</evidence>
<dbReference type="GO" id="GO:0030145">
    <property type="term" value="F:manganese ion binding"/>
    <property type="evidence" value="ECO:0007669"/>
    <property type="project" value="UniProtKB-UniRule"/>
</dbReference>
<keyword evidence="2 6" id="KW-0479">Metal-binding</keyword>
<dbReference type="SUPFAM" id="SSF52518">
    <property type="entry name" value="Thiamin diphosphate-binding fold (THDP-binding)"/>
    <property type="match status" value="2"/>
</dbReference>
<dbReference type="InterPro" id="IPR011766">
    <property type="entry name" value="TPP_enzyme_TPP-bd"/>
</dbReference>
<comment type="catalytic activity">
    <reaction evidence="6">
        <text>isochorismate + 2-oxoglutarate + H(+) = 5-enolpyruvoyl-6-hydroxy-2-succinyl-cyclohex-3-ene-1-carboxylate + CO2</text>
        <dbReference type="Rhea" id="RHEA:25593"/>
        <dbReference type="ChEBI" id="CHEBI:15378"/>
        <dbReference type="ChEBI" id="CHEBI:16526"/>
        <dbReference type="ChEBI" id="CHEBI:16810"/>
        <dbReference type="ChEBI" id="CHEBI:29780"/>
        <dbReference type="ChEBI" id="CHEBI:58818"/>
        <dbReference type="EC" id="2.2.1.9"/>
    </reaction>
</comment>
<dbReference type="EMBL" id="CP033896">
    <property type="protein sequence ID" value="AZA14455.1"/>
    <property type="molecule type" value="Genomic_DNA"/>
</dbReference>
<dbReference type="HAMAP" id="MF_01659">
    <property type="entry name" value="MenD"/>
    <property type="match status" value="1"/>
</dbReference>
<dbReference type="InterPro" id="IPR004433">
    <property type="entry name" value="MenaQ_synth_MenD"/>
</dbReference>
<dbReference type="PANTHER" id="PTHR42916">
    <property type="entry name" value="2-SUCCINYL-5-ENOLPYRUVYL-6-HYDROXY-3-CYCLOHEXENE-1-CARBOXYLATE SYNTHASE"/>
    <property type="match status" value="1"/>
</dbReference>
<evidence type="ECO:0000256" key="5">
    <source>
        <dbReference type="ARBA" id="ARBA00023211"/>
    </source>
</evidence>
<keyword evidence="6" id="KW-0474">Menaquinone biosynthesis</keyword>
<dbReference type="InterPro" id="IPR029061">
    <property type="entry name" value="THDP-binding"/>
</dbReference>
<evidence type="ECO:0000313" key="9">
    <source>
        <dbReference type="EMBL" id="AZA14455.1"/>
    </source>
</evidence>
<dbReference type="OrthoDB" id="9791859at2"/>
<evidence type="ECO:0000259" key="8">
    <source>
        <dbReference type="Pfam" id="PF02776"/>
    </source>
</evidence>
<evidence type="ECO:0000313" key="10">
    <source>
        <dbReference type="Proteomes" id="UP000269019"/>
    </source>
</evidence>
<dbReference type="Gene3D" id="3.40.50.970">
    <property type="match status" value="2"/>
</dbReference>
<protein>
    <recommendedName>
        <fullName evidence="6">2-succinyl-5-enolpyruvyl-6-hydroxy-3-cyclohexene-1-carboxylate synthase</fullName>
        <shortName evidence="6">SEPHCHC synthase</shortName>
        <ecNumber evidence="6">2.2.1.9</ecNumber>
    </recommendedName>
    <alternativeName>
        <fullName evidence="6">Menaquinone biosynthesis protein MenD</fullName>
    </alternativeName>
</protein>
<comment type="cofactor">
    <cofactor evidence="6">
        <name>thiamine diphosphate</name>
        <dbReference type="ChEBI" id="CHEBI:58937"/>
    </cofactor>
    <text evidence="6">Binds 1 thiamine pyrophosphate per subunit.</text>
</comment>
<evidence type="ECO:0000256" key="2">
    <source>
        <dbReference type="ARBA" id="ARBA00022723"/>
    </source>
</evidence>
<dbReference type="GO" id="GO:0070204">
    <property type="term" value="F:2-succinyl-5-enolpyruvyl-6-hydroxy-3-cyclohexene-1-carboxylic-acid synthase activity"/>
    <property type="evidence" value="ECO:0007669"/>
    <property type="project" value="UniProtKB-UniRule"/>
</dbReference>
<dbReference type="Gene3D" id="3.40.50.1220">
    <property type="entry name" value="TPP-binding domain"/>
    <property type="match status" value="1"/>
</dbReference>
<evidence type="ECO:0000256" key="6">
    <source>
        <dbReference type="HAMAP-Rule" id="MF_01659"/>
    </source>
</evidence>
<evidence type="ECO:0000256" key="3">
    <source>
        <dbReference type="ARBA" id="ARBA00022842"/>
    </source>
</evidence>
<sequence>MMSTASSPQAAAYLCDALLAAGIRDVVVCPGSRNAPLNLAFAAAEAEGRVRVHVRADERSAAFFALGMAQVSGEVVPVVVTSGTAGANCYPAVIEAAMSSIPLLIITADRPARLQGRGASQTIDQQHLFGDVATTLSTSAEAIAAGGVTAAQAVIATLLGARIGHLNVRFDLPLLGTTPVETTTPAPVTVAHHTNNYGHYTLDVSKRVLVIAGDGAPAVAGLEILPTIAEPTATAPEHPVHPLAAPYFASTPISDGEHTINLAPEVIVVVGRPTLHRPVMALIAEHTIPVVVVTSDKHPLQPDGNNVTYCSTLSVTGTCDPTWIRHTQAASSVAAEQVKETLAKSTEFTGLHVAAAVADQLAMGDTLFLGSSSPIRDAALVGLPFESVACFAQRGVAGIDGNVSHAIGIAQAVQATAPGEPRAPRTIALLGDLTMLHDIGGLATGFDEYPIEQLIIVVANDHGGAIFEALEVGADEHRPHFEKVAACAHDIDFAPIVAGFGHDYRQVSSVTALIETLDEVTDTGLGITVIEAQVDRHSRRELHALLAGNPGR</sequence>
<comment type="cofactor">
    <cofactor evidence="6">
        <name>Mg(2+)</name>
        <dbReference type="ChEBI" id="CHEBI:18420"/>
    </cofactor>
    <cofactor evidence="6">
        <name>Mn(2+)</name>
        <dbReference type="ChEBI" id="CHEBI:29035"/>
    </cofactor>
</comment>
<comment type="function">
    <text evidence="6">Catalyzes the thiamine diphosphate-dependent decarboxylation of 2-oxoglutarate and the subsequent addition of the resulting succinic semialdehyde-thiamine pyrophosphate anion to isochorismate to yield 2-succinyl-5-enolpyruvyl-6-hydroxy-3-cyclohexene-1-carboxylate (SEPHCHC).</text>
</comment>
<gene>
    <name evidence="6 9" type="primary">menD</name>
    <name evidence="9" type="ORF">CCHOA_10380</name>
</gene>
<dbReference type="InterPro" id="IPR012001">
    <property type="entry name" value="Thiamin_PyroP_enz_TPP-bd_dom"/>
</dbReference>
<dbReference type="CDD" id="cd02009">
    <property type="entry name" value="TPP_SHCHC_synthase"/>
    <property type="match status" value="1"/>
</dbReference>
<proteinExistence type="inferred from homology"/>